<reference evidence="1 2" key="1">
    <citation type="submission" date="2023-01" db="EMBL/GenBank/DDBJ databases">
        <title>Exploring GABA producing Bacteroides strains toward improving mental health.</title>
        <authorList>
            <person name="Yousuf B."/>
            <person name="Bouhlel N.E."/>
            <person name="Mottawea W."/>
            <person name="Hammami R."/>
        </authorList>
    </citation>
    <scope>NUCLEOTIDE SEQUENCE [LARGE SCALE GENOMIC DNA]</scope>
    <source>
        <strain evidence="1 2">UO.H1054</strain>
    </source>
</reference>
<evidence type="ECO:0000313" key="1">
    <source>
        <dbReference type="EMBL" id="MDC7135473.1"/>
    </source>
</evidence>
<organism evidence="1 2">
    <name type="scientific">Bacteroides zhangwenhongii</name>
    <dbReference type="NCBI Taxonomy" id="2650157"/>
    <lineage>
        <taxon>Bacteria</taxon>
        <taxon>Pseudomonadati</taxon>
        <taxon>Bacteroidota</taxon>
        <taxon>Bacteroidia</taxon>
        <taxon>Bacteroidales</taxon>
        <taxon>Bacteroidaceae</taxon>
        <taxon>Bacteroides</taxon>
    </lineage>
</organism>
<name>A0ABT5H531_9BACE</name>
<evidence type="ECO:0000313" key="2">
    <source>
        <dbReference type="Proteomes" id="UP001215398"/>
    </source>
</evidence>
<proteinExistence type="predicted"/>
<accession>A0ABT5H531</accession>
<dbReference type="Proteomes" id="UP001215398">
    <property type="component" value="Unassembled WGS sequence"/>
</dbReference>
<protein>
    <submittedName>
        <fullName evidence="1">Uncharacterized protein</fullName>
    </submittedName>
</protein>
<comment type="caution">
    <text evidence="1">The sequence shown here is derived from an EMBL/GenBank/DDBJ whole genome shotgun (WGS) entry which is preliminary data.</text>
</comment>
<keyword evidence="2" id="KW-1185">Reference proteome</keyword>
<dbReference type="EMBL" id="JAQPYS010000028">
    <property type="protein sequence ID" value="MDC7135473.1"/>
    <property type="molecule type" value="Genomic_DNA"/>
</dbReference>
<gene>
    <name evidence="1" type="ORF">PQG98_03820</name>
</gene>
<sequence>MRNNKNIVFLVIIILLGYSCQSTPKNDPKEAPRIVNIINFIRQLEPRDPLITEDILYETVYQQILLLRKHSLPGTFLLQYDALINPRYQTLLRNEISPDSEIGAWWEITQPHVEAAGIQWRGRYPWDWHANVGFTTGYTPKEREKLVDVYMEKYKSIFGKYPSSVGSWFIDAHTLGYMYDKYKIEASCTCKDQIGTDGYTLWGGYWNQGYYPSKINAYMPAQTEEGQIPVPVFRMLGSDPIYQYDMGLETSWQGVASLEPVYPESGGNREWVEYFFKNMFKEPCLAFNYVQAGQENSFTWEKMKTGLEIQIPLLDSLKRQGIIRVETLGESGRWFRKNFPLTPATSVTVTTDVKDEGHQTVWYNSRFYRANLFWKKEAFRIRDIHLFDERMESNYYRNVTTSNQCTFTTLPFVDGFLWSTANEIAGLRLIKIEANGASVELPFNNPKIIETENGVLLIEGQTENNKTIRISLSEDEIQMTLNPQDGMLSWALELRTASKVVGQLPFKDISPQTISANMNGFNYKITCPIGSFIKPDTLSTFIFQIKPLNHSLTLNFRERP</sequence>
<dbReference type="PROSITE" id="PS51257">
    <property type="entry name" value="PROKAR_LIPOPROTEIN"/>
    <property type="match status" value="1"/>
</dbReference>
<dbReference type="RefSeq" id="WP_272719728.1">
    <property type="nucleotide sequence ID" value="NZ_JAQPYS010000028.1"/>
</dbReference>
<dbReference type="Gene3D" id="3.20.20.510">
    <property type="entry name" value="Uncharacterised protein PF12979, DUF3863"/>
    <property type="match status" value="1"/>
</dbReference>